<dbReference type="Proteomes" id="UP000251993">
    <property type="component" value="Chromosome"/>
</dbReference>
<reference evidence="4 5" key="1">
    <citation type="submission" date="2018-07" db="EMBL/GenBank/DDBJ databases">
        <title>Genome sequencing of Runella.</title>
        <authorList>
            <person name="Baek M.-G."/>
            <person name="Yi H."/>
        </authorList>
    </citation>
    <scope>NUCLEOTIDE SEQUENCE [LARGE SCALE GENOMIC DNA]</scope>
    <source>
        <strain evidence="4 5">HYN0085</strain>
    </source>
</reference>
<keyword evidence="5" id="KW-1185">Reference proteome</keyword>
<dbReference type="AlphaFoldDB" id="A0A344TG16"/>
<dbReference type="InterPro" id="IPR050624">
    <property type="entry name" value="HTH-type_Tx_Regulator"/>
</dbReference>
<sequence length="184" mass="21189">MTEKQELILETALKLFAEHGFDTTPTSQIAKEAGVSEGLIFRHFTNKEGLMDAILAMSEERMARHVKSIVALAEPLAKIHATIELPVKLFSEEREFWKLQFSLKWQKKYRGQSYRPSGYYLELVEVVTDAFRQLGYAEPEKEVLLLVMLLDGLSNQLMQQPSEAFIEQTLSFLKSKYQLEKLKS</sequence>
<accession>A0A344TG16</accession>
<dbReference type="EMBL" id="CP030850">
    <property type="protein sequence ID" value="AXE17587.1"/>
    <property type="molecule type" value="Genomic_DNA"/>
</dbReference>
<dbReference type="InterPro" id="IPR009057">
    <property type="entry name" value="Homeodomain-like_sf"/>
</dbReference>
<evidence type="ECO:0000259" key="3">
    <source>
        <dbReference type="PROSITE" id="PS50977"/>
    </source>
</evidence>
<name>A0A344TG16_9BACT</name>
<evidence type="ECO:0000256" key="2">
    <source>
        <dbReference type="PROSITE-ProRule" id="PRU00335"/>
    </source>
</evidence>
<dbReference type="InterPro" id="IPR001647">
    <property type="entry name" value="HTH_TetR"/>
</dbReference>
<dbReference type="Gene3D" id="1.10.357.10">
    <property type="entry name" value="Tetracycline Repressor, domain 2"/>
    <property type="match status" value="1"/>
</dbReference>
<dbReference type="PANTHER" id="PTHR43479">
    <property type="entry name" value="ACREF/ENVCD OPERON REPRESSOR-RELATED"/>
    <property type="match status" value="1"/>
</dbReference>
<evidence type="ECO:0000313" key="4">
    <source>
        <dbReference type="EMBL" id="AXE17587.1"/>
    </source>
</evidence>
<dbReference type="Pfam" id="PF00440">
    <property type="entry name" value="TetR_N"/>
    <property type="match status" value="1"/>
</dbReference>
<dbReference type="PANTHER" id="PTHR43479:SF11">
    <property type="entry name" value="ACREF_ENVCD OPERON REPRESSOR-RELATED"/>
    <property type="match status" value="1"/>
</dbReference>
<dbReference type="PROSITE" id="PS50977">
    <property type="entry name" value="HTH_TETR_2"/>
    <property type="match status" value="1"/>
</dbReference>
<dbReference type="PRINTS" id="PR00455">
    <property type="entry name" value="HTHTETR"/>
</dbReference>
<keyword evidence="1 2" id="KW-0238">DNA-binding</keyword>
<dbReference type="OrthoDB" id="9789566at2"/>
<organism evidence="4 5">
    <name type="scientific">Runella rosea</name>
    <dbReference type="NCBI Taxonomy" id="2259595"/>
    <lineage>
        <taxon>Bacteria</taxon>
        <taxon>Pseudomonadati</taxon>
        <taxon>Bacteroidota</taxon>
        <taxon>Cytophagia</taxon>
        <taxon>Cytophagales</taxon>
        <taxon>Spirosomataceae</taxon>
        <taxon>Runella</taxon>
    </lineage>
</organism>
<gene>
    <name evidence="4" type="ORF">DR864_07500</name>
</gene>
<dbReference type="KEGG" id="run:DR864_07500"/>
<feature type="DNA-binding region" description="H-T-H motif" evidence="2">
    <location>
        <begin position="25"/>
        <end position="44"/>
    </location>
</feature>
<evidence type="ECO:0000313" key="5">
    <source>
        <dbReference type="Proteomes" id="UP000251993"/>
    </source>
</evidence>
<dbReference type="SUPFAM" id="SSF46689">
    <property type="entry name" value="Homeodomain-like"/>
    <property type="match status" value="1"/>
</dbReference>
<proteinExistence type="predicted"/>
<feature type="domain" description="HTH tetR-type" evidence="3">
    <location>
        <begin position="2"/>
        <end position="62"/>
    </location>
</feature>
<evidence type="ECO:0000256" key="1">
    <source>
        <dbReference type="ARBA" id="ARBA00023125"/>
    </source>
</evidence>
<protein>
    <recommendedName>
        <fullName evidence="3">HTH tetR-type domain-containing protein</fullName>
    </recommendedName>
</protein>
<dbReference type="GO" id="GO:0003677">
    <property type="term" value="F:DNA binding"/>
    <property type="evidence" value="ECO:0007669"/>
    <property type="project" value="UniProtKB-UniRule"/>
</dbReference>
<dbReference type="RefSeq" id="WP_114066372.1">
    <property type="nucleotide sequence ID" value="NZ_CP030850.1"/>
</dbReference>